<evidence type="ECO:0000256" key="1">
    <source>
        <dbReference type="SAM" id="Phobius"/>
    </source>
</evidence>
<dbReference type="EMBL" id="CP016076">
    <property type="protein sequence ID" value="APU16144.1"/>
    <property type="molecule type" value="Genomic_DNA"/>
</dbReference>
<keyword evidence="1" id="KW-0812">Transmembrane</keyword>
<dbReference type="KEGG" id="acad:UA74_20595"/>
<sequence length="361" mass="39241">MVACCAALVLAAGFGLGGWGWQRAAQLTGNDRVAAQNEAVRTGLTAAGGVGAALALLLAFRRQRATEAAAEETRYDAAERRVTELQLKAVEQLGSDQAPVRLGGLHALDRLGDGSPEHRQTVIDLLCAYLRMPFLEPGLLPPDPTAEQIAEDQERAQERVVRLTAQRLLADRLRGRDRSNAAGPANPRHWPGEFDIDLSRANLINLDFEGCVFGRANFSTARFLGQARFGRAVFTGDAWFTKAEFTSDAAFPDVVFAGFASFDTASFRGDTQFVRTRFTGSAGFAGASFHKPVSFLSPTFQGAASFSSTVFPTHEEVSRSFPRTVQPVEPVEFLDASVRLDGRRHAVWLEDVPDESPDRGR</sequence>
<dbReference type="Proteomes" id="UP000185511">
    <property type="component" value="Chromosome"/>
</dbReference>
<dbReference type="SUPFAM" id="SSF141571">
    <property type="entry name" value="Pentapeptide repeat-like"/>
    <property type="match status" value="1"/>
</dbReference>
<reference evidence="3" key="1">
    <citation type="submission" date="2016-06" db="EMBL/GenBank/DDBJ databases">
        <title>Complete genome sequence of Actinoalloteichus fjordicus DSM 46855 (=ADI127-17), type strain of the new species Actinoalloteichus fjordicus.</title>
        <authorList>
            <person name="Ruckert C."/>
            <person name="Nouioui I."/>
            <person name="Willmese J."/>
            <person name="van Wezel G."/>
            <person name="Klenk H.-P."/>
            <person name="Kalinowski J."/>
            <person name="Zotchev S.B."/>
        </authorList>
    </citation>
    <scope>NUCLEOTIDE SEQUENCE [LARGE SCALE GENOMIC DNA]</scope>
    <source>
        <strain evidence="3">ADI127-7</strain>
    </source>
</reference>
<dbReference type="Gene3D" id="2.160.20.80">
    <property type="entry name" value="E3 ubiquitin-protein ligase SopA"/>
    <property type="match status" value="1"/>
</dbReference>
<proteinExistence type="predicted"/>
<dbReference type="AlphaFoldDB" id="A0AAC9PT06"/>
<protein>
    <submittedName>
        <fullName evidence="2">Pentapeptide repeats (9 copies)</fullName>
    </submittedName>
</protein>
<evidence type="ECO:0000313" key="3">
    <source>
        <dbReference type="Proteomes" id="UP000185511"/>
    </source>
</evidence>
<gene>
    <name evidence="2" type="ORF">UA74_20595</name>
</gene>
<keyword evidence="1" id="KW-1133">Transmembrane helix</keyword>
<evidence type="ECO:0000313" key="2">
    <source>
        <dbReference type="EMBL" id="APU16144.1"/>
    </source>
</evidence>
<feature type="transmembrane region" description="Helical" evidence="1">
    <location>
        <begin position="40"/>
        <end position="60"/>
    </location>
</feature>
<keyword evidence="3" id="KW-1185">Reference proteome</keyword>
<keyword evidence="1" id="KW-0472">Membrane</keyword>
<name>A0AAC9PT06_9PSEU</name>
<organism evidence="2 3">
    <name type="scientific">Actinoalloteichus fjordicus</name>
    <dbReference type="NCBI Taxonomy" id="1612552"/>
    <lineage>
        <taxon>Bacteria</taxon>
        <taxon>Bacillati</taxon>
        <taxon>Actinomycetota</taxon>
        <taxon>Actinomycetes</taxon>
        <taxon>Pseudonocardiales</taxon>
        <taxon>Pseudonocardiaceae</taxon>
        <taxon>Actinoalloteichus</taxon>
    </lineage>
</organism>
<accession>A0AAC9PT06</accession>